<keyword evidence="3" id="KW-0547">Nucleotide-binding</keyword>
<feature type="domain" description="Mur ligase C-terminal" evidence="11">
    <location>
        <begin position="381"/>
        <end position="516"/>
    </location>
</feature>
<sequence>MLRLFHMKRHSKISQHKKRYYIIGIAGVAMGNLAGLLKQKGHEVAGSDQEVYEPIKSMLAKEKISVFTPYSAFHVKRWRPDVVVVGNAISRGNPELEWTLSNGQIYRSVSDILMDEFVENSMFHEKHIKQSIVITGTHGKTTTSALVAWILEIAGLDPTVFVGGAIKGFPPGVSPIRNAVSNGVSTHLIDAKAVGCGFKYGKGKYVVLEGDEYDTAFFDKNPKFLHYRPFFGLLNNIELDHIDIYQNLDHIRAAFKSFMKLIPQNGVLAVNSEDKNAWGLVQECLKSKALWKNNSEPKIISFGTNKGDFQAKNVSYNLDSSIHHLSFDVFHLKHKIMRVNTQLSGKHNVSNILGAIAITREVGVSCETIRKGIATFAGVKRRMEIIGEKSGVTVVDDYAHHPTAVLETINAVRQRFHVKPHRAQRIVAVFEPGSASSRRKVFEREYINSLGKADVSLIYKPFKAGQIKKSESFSGRSVSREINRCGGKSYFCDDLDKLMLHVKTIARAGDILLIMSCRGFDGLREKIMGIL</sequence>
<keyword evidence="5" id="KW-0133">Cell shape</keyword>
<gene>
    <name evidence="13" type="ORF">A3J56_02630</name>
</gene>
<reference evidence="13 14" key="1">
    <citation type="journal article" date="2016" name="Nat. Commun.">
        <title>Thousands of microbial genomes shed light on interconnected biogeochemical processes in an aquifer system.</title>
        <authorList>
            <person name="Anantharaman K."/>
            <person name="Brown C.T."/>
            <person name="Hug L.A."/>
            <person name="Sharon I."/>
            <person name="Castelle C.J."/>
            <person name="Probst A.J."/>
            <person name="Thomas B.C."/>
            <person name="Singh A."/>
            <person name="Wilkins M.J."/>
            <person name="Karaoz U."/>
            <person name="Brodie E.L."/>
            <person name="Williams K.H."/>
            <person name="Hubbard S.S."/>
            <person name="Banfield J.F."/>
        </authorList>
    </citation>
    <scope>NUCLEOTIDE SEQUENCE [LARGE SCALE GENOMIC DNA]</scope>
</reference>
<dbReference type="SUPFAM" id="SSF51984">
    <property type="entry name" value="MurCD N-terminal domain"/>
    <property type="match status" value="1"/>
</dbReference>
<keyword evidence="7" id="KW-0131">Cell cycle</keyword>
<dbReference type="SUPFAM" id="SSF53244">
    <property type="entry name" value="MurD-like peptide ligases, peptide-binding domain"/>
    <property type="match status" value="1"/>
</dbReference>
<dbReference type="Proteomes" id="UP000178406">
    <property type="component" value="Unassembled WGS sequence"/>
</dbReference>
<keyword evidence="9" id="KW-0472">Membrane</keyword>
<evidence type="ECO:0000259" key="12">
    <source>
        <dbReference type="Pfam" id="PF08245"/>
    </source>
</evidence>
<keyword evidence="8" id="KW-0961">Cell wall biogenesis/degradation</keyword>
<comment type="caution">
    <text evidence="13">The sequence shown here is derived from an EMBL/GenBank/DDBJ whole genome shotgun (WGS) entry which is preliminary data.</text>
</comment>
<dbReference type="GO" id="GO:0071555">
    <property type="term" value="P:cell wall organization"/>
    <property type="evidence" value="ECO:0007669"/>
    <property type="project" value="UniProtKB-KW"/>
</dbReference>
<dbReference type="AlphaFoldDB" id="A0A1F5WHV5"/>
<dbReference type="STRING" id="1798338.A3J56_02630"/>
<dbReference type="GO" id="GO:0005524">
    <property type="term" value="F:ATP binding"/>
    <property type="evidence" value="ECO:0007669"/>
    <property type="project" value="UniProtKB-KW"/>
</dbReference>
<dbReference type="InterPro" id="IPR036615">
    <property type="entry name" value="Mur_ligase_C_dom_sf"/>
</dbReference>
<protein>
    <recommendedName>
        <fullName evidence="15">UDP-N-acetylmuramate--L-alanine ligase</fullName>
    </recommendedName>
</protein>
<evidence type="ECO:0000259" key="10">
    <source>
        <dbReference type="Pfam" id="PF01225"/>
    </source>
</evidence>
<feature type="transmembrane region" description="Helical" evidence="9">
    <location>
        <begin position="20"/>
        <end position="37"/>
    </location>
</feature>
<keyword evidence="6" id="KW-0573">Peptidoglycan synthesis</keyword>
<dbReference type="Gene3D" id="3.90.190.20">
    <property type="entry name" value="Mur ligase, C-terminal domain"/>
    <property type="match status" value="1"/>
</dbReference>
<dbReference type="Pfam" id="PF02875">
    <property type="entry name" value="Mur_ligase_C"/>
    <property type="match status" value="1"/>
</dbReference>
<evidence type="ECO:0000256" key="1">
    <source>
        <dbReference type="ARBA" id="ARBA00022598"/>
    </source>
</evidence>
<evidence type="ECO:0000256" key="8">
    <source>
        <dbReference type="ARBA" id="ARBA00023316"/>
    </source>
</evidence>
<evidence type="ECO:0000256" key="7">
    <source>
        <dbReference type="ARBA" id="ARBA00023306"/>
    </source>
</evidence>
<evidence type="ECO:0008006" key="15">
    <source>
        <dbReference type="Google" id="ProtNLM"/>
    </source>
</evidence>
<evidence type="ECO:0000313" key="14">
    <source>
        <dbReference type="Proteomes" id="UP000178406"/>
    </source>
</evidence>
<evidence type="ECO:0000256" key="5">
    <source>
        <dbReference type="ARBA" id="ARBA00022960"/>
    </source>
</evidence>
<dbReference type="EMBL" id="MFHQ01000003">
    <property type="protein sequence ID" value="OGF74831.1"/>
    <property type="molecule type" value="Genomic_DNA"/>
</dbReference>
<organism evidence="13 14">
    <name type="scientific">Candidatus Giovannonibacteria bacterium RIFCSPHIGHO2_02_FULL_46_20</name>
    <dbReference type="NCBI Taxonomy" id="1798338"/>
    <lineage>
        <taxon>Bacteria</taxon>
        <taxon>Candidatus Giovannoniibacteriota</taxon>
    </lineage>
</organism>
<keyword evidence="2" id="KW-0132">Cell division</keyword>
<dbReference type="PANTHER" id="PTHR43445">
    <property type="entry name" value="UDP-N-ACETYLMURAMATE--L-ALANINE LIGASE-RELATED"/>
    <property type="match status" value="1"/>
</dbReference>
<dbReference type="GO" id="GO:0009252">
    <property type="term" value="P:peptidoglycan biosynthetic process"/>
    <property type="evidence" value="ECO:0007669"/>
    <property type="project" value="UniProtKB-KW"/>
</dbReference>
<dbReference type="GO" id="GO:0016881">
    <property type="term" value="F:acid-amino acid ligase activity"/>
    <property type="evidence" value="ECO:0007669"/>
    <property type="project" value="InterPro"/>
</dbReference>
<evidence type="ECO:0000256" key="2">
    <source>
        <dbReference type="ARBA" id="ARBA00022618"/>
    </source>
</evidence>
<keyword evidence="9" id="KW-1133">Transmembrane helix</keyword>
<dbReference type="Pfam" id="PF08245">
    <property type="entry name" value="Mur_ligase_M"/>
    <property type="match status" value="1"/>
</dbReference>
<dbReference type="Gene3D" id="3.40.1190.10">
    <property type="entry name" value="Mur-like, catalytic domain"/>
    <property type="match status" value="1"/>
</dbReference>
<dbReference type="GO" id="GO:0051301">
    <property type="term" value="P:cell division"/>
    <property type="evidence" value="ECO:0007669"/>
    <property type="project" value="UniProtKB-KW"/>
</dbReference>
<dbReference type="Pfam" id="PF01225">
    <property type="entry name" value="Mur_ligase"/>
    <property type="match status" value="1"/>
</dbReference>
<keyword evidence="4" id="KW-0067">ATP-binding</keyword>
<evidence type="ECO:0000256" key="6">
    <source>
        <dbReference type="ARBA" id="ARBA00022984"/>
    </source>
</evidence>
<dbReference type="GO" id="GO:0008360">
    <property type="term" value="P:regulation of cell shape"/>
    <property type="evidence" value="ECO:0007669"/>
    <property type="project" value="UniProtKB-KW"/>
</dbReference>
<dbReference type="PANTHER" id="PTHR43445:SF5">
    <property type="entry name" value="UDP-N-ACETYLMURAMATE--L-ALANYL-GAMMA-D-GLUTAMYL-MESO-2,6-DIAMINOHEPTANDIOATE LIGASE"/>
    <property type="match status" value="1"/>
</dbReference>
<feature type="domain" description="Mur ligase central" evidence="12">
    <location>
        <begin position="134"/>
        <end position="358"/>
    </location>
</feature>
<accession>A0A1F5WHV5</accession>
<feature type="domain" description="Mur ligase N-terminal catalytic" evidence="10">
    <location>
        <begin position="20"/>
        <end position="111"/>
    </location>
</feature>
<keyword evidence="9" id="KW-0812">Transmembrane</keyword>
<dbReference type="InterPro" id="IPR036565">
    <property type="entry name" value="Mur-like_cat_sf"/>
</dbReference>
<evidence type="ECO:0000256" key="9">
    <source>
        <dbReference type="SAM" id="Phobius"/>
    </source>
</evidence>
<name>A0A1F5WHV5_9BACT</name>
<dbReference type="InterPro" id="IPR000713">
    <property type="entry name" value="Mur_ligase_N"/>
</dbReference>
<evidence type="ECO:0000259" key="11">
    <source>
        <dbReference type="Pfam" id="PF02875"/>
    </source>
</evidence>
<dbReference type="InterPro" id="IPR013221">
    <property type="entry name" value="Mur_ligase_cen"/>
</dbReference>
<evidence type="ECO:0000313" key="13">
    <source>
        <dbReference type="EMBL" id="OGF74831.1"/>
    </source>
</evidence>
<dbReference type="InterPro" id="IPR004101">
    <property type="entry name" value="Mur_ligase_C"/>
</dbReference>
<dbReference type="Gene3D" id="3.40.50.720">
    <property type="entry name" value="NAD(P)-binding Rossmann-like Domain"/>
    <property type="match status" value="1"/>
</dbReference>
<dbReference type="SUPFAM" id="SSF53623">
    <property type="entry name" value="MurD-like peptide ligases, catalytic domain"/>
    <property type="match status" value="1"/>
</dbReference>
<proteinExistence type="predicted"/>
<evidence type="ECO:0000256" key="3">
    <source>
        <dbReference type="ARBA" id="ARBA00022741"/>
    </source>
</evidence>
<keyword evidence="1" id="KW-0436">Ligase</keyword>
<evidence type="ECO:0000256" key="4">
    <source>
        <dbReference type="ARBA" id="ARBA00022840"/>
    </source>
</evidence>
<dbReference type="InterPro" id="IPR050061">
    <property type="entry name" value="MurCDEF_pg_biosynth"/>
</dbReference>